<feature type="region of interest" description="Disordered" evidence="2">
    <location>
        <begin position="461"/>
        <end position="481"/>
    </location>
</feature>
<evidence type="ECO:0000313" key="6">
    <source>
        <dbReference type="Proteomes" id="UP000289738"/>
    </source>
</evidence>
<name>A0A445D9C2_ARAHY</name>
<keyword evidence="6" id="KW-1185">Reference proteome</keyword>
<evidence type="ECO:0000256" key="1">
    <source>
        <dbReference type="ARBA" id="ARBA00023125"/>
    </source>
</evidence>
<dbReference type="Pfam" id="PF05699">
    <property type="entry name" value="Dimer_Tnp_hAT"/>
    <property type="match status" value="1"/>
</dbReference>
<keyword evidence="1" id="KW-0238">DNA-binding</keyword>
<dbReference type="Pfam" id="PF14372">
    <property type="entry name" value="hAT-like_RNase-H"/>
    <property type="match status" value="1"/>
</dbReference>
<comment type="caution">
    <text evidence="5">The sequence shown here is derived from an EMBL/GenBank/DDBJ whole genome shotgun (WGS) entry which is preliminary data.</text>
</comment>
<dbReference type="InterPro" id="IPR052035">
    <property type="entry name" value="ZnF_BED_domain_contain"/>
</dbReference>
<dbReference type="PANTHER" id="PTHR46481:SF11">
    <property type="entry name" value="ZINC FINGER BED DOMAIN-CONTAINING PROTEIN RICESLEEPER 2-LIKE"/>
    <property type="match status" value="1"/>
</dbReference>
<evidence type="ECO:0000256" key="2">
    <source>
        <dbReference type="SAM" id="MobiDB-lite"/>
    </source>
</evidence>
<evidence type="ECO:0000259" key="3">
    <source>
        <dbReference type="Pfam" id="PF05699"/>
    </source>
</evidence>
<dbReference type="Proteomes" id="UP000289738">
    <property type="component" value="Chromosome A05"/>
</dbReference>
<feature type="compositionally biased region" description="Acidic residues" evidence="2">
    <location>
        <begin position="468"/>
        <end position="481"/>
    </location>
</feature>
<reference evidence="5 6" key="1">
    <citation type="submission" date="2019-01" db="EMBL/GenBank/DDBJ databases">
        <title>Sequencing of cultivated peanut Arachis hypogaea provides insights into genome evolution and oil improvement.</title>
        <authorList>
            <person name="Chen X."/>
        </authorList>
    </citation>
    <scope>NUCLEOTIDE SEQUENCE [LARGE SCALE GENOMIC DNA]</scope>
    <source>
        <strain evidence="6">cv. Fuhuasheng</strain>
        <tissue evidence="5">Leaves</tissue>
    </source>
</reference>
<dbReference type="GO" id="GO:0046983">
    <property type="term" value="F:protein dimerization activity"/>
    <property type="evidence" value="ECO:0007669"/>
    <property type="project" value="InterPro"/>
</dbReference>
<accession>A0A445D9C2</accession>
<protein>
    <recommendedName>
        <fullName evidence="7">HAT C-terminal dimerisation domain-containing protein</fullName>
    </recommendedName>
</protein>
<feature type="domain" description="hAT-like transposase RNase-H fold" evidence="4">
    <location>
        <begin position="251"/>
        <end position="352"/>
    </location>
</feature>
<gene>
    <name evidence="5" type="ORF">Ahy_A05g025742</name>
</gene>
<evidence type="ECO:0000259" key="4">
    <source>
        <dbReference type="Pfam" id="PF14372"/>
    </source>
</evidence>
<feature type="domain" description="HAT C-terminal dimerisation" evidence="3">
    <location>
        <begin position="392"/>
        <end position="451"/>
    </location>
</feature>
<dbReference type="SUPFAM" id="SSF53098">
    <property type="entry name" value="Ribonuclease H-like"/>
    <property type="match status" value="1"/>
</dbReference>
<organism evidence="5 6">
    <name type="scientific">Arachis hypogaea</name>
    <name type="common">Peanut</name>
    <dbReference type="NCBI Taxonomy" id="3818"/>
    <lineage>
        <taxon>Eukaryota</taxon>
        <taxon>Viridiplantae</taxon>
        <taxon>Streptophyta</taxon>
        <taxon>Embryophyta</taxon>
        <taxon>Tracheophyta</taxon>
        <taxon>Spermatophyta</taxon>
        <taxon>Magnoliopsida</taxon>
        <taxon>eudicotyledons</taxon>
        <taxon>Gunneridae</taxon>
        <taxon>Pentapetalae</taxon>
        <taxon>rosids</taxon>
        <taxon>fabids</taxon>
        <taxon>Fabales</taxon>
        <taxon>Fabaceae</taxon>
        <taxon>Papilionoideae</taxon>
        <taxon>50 kb inversion clade</taxon>
        <taxon>dalbergioids sensu lato</taxon>
        <taxon>Dalbergieae</taxon>
        <taxon>Pterocarpus clade</taxon>
        <taxon>Arachis</taxon>
    </lineage>
</organism>
<dbReference type="InterPro" id="IPR025525">
    <property type="entry name" value="hAT-like_transposase_RNase-H"/>
</dbReference>
<dbReference type="GO" id="GO:0003677">
    <property type="term" value="F:DNA binding"/>
    <property type="evidence" value="ECO:0007669"/>
    <property type="project" value="UniProtKB-KW"/>
</dbReference>
<dbReference type="PANTHER" id="PTHR46481">
    <property type="entry name" value="ZINC FINGER BED DOMAIN-CONTAINING PROTEIN 4"/>
    <property type="match status" value="1"/>
</dbReference>
<dbReference type="STRING" id="3818.A0A445D9C2"/>
<dbReference type="InterPro" id="IPR012337">
    <property type="entry name" value="RNaseH-like_sf"/>
</dbReference>
<proteinExistence type="predicted"/>
<evidence type="ECO:0008006" key="7">
    <source>
        <dbReference type="Google" id="ProtNLM"/>
    </source>
</evidence>
<sequence>MIKLANSRQSTIADSLSKHVRSAADAFVFDLSYTIGCITKAICMHEYPFSFMEHVGMKEVYALMQPTFKVPSRNTIKKDIFEMYELGKLNMTKLMDGNDSRVAITTDMLSFNQEKRYMVVTAHYIDSSWILQMRVLSFTYVLAPHTSEVLPNALMKVLLEWNIDRKFSTITLDNCSTNDAMVDELLGRLDSNLWNSTYVMLETAWLYRNVFPRLRQKDPNYKSLPSNEERNLAKEICDKLKLFYDVTQLFSGTQVPIANIYFNKVCYINVALKKWSASPNSLISNMACSMRVKFDKYWEEIHCIMGIAVILDPRYKLAKLEYKFSTVYQNQNECSSKIERIKQICYDLLHEYQQNPSNSSNTFEDSTQELHMNVEQDDDAAYQLYIRQTKKKVNGARFPTLQRIVRDIFAIPVSTVASESSFSTSGRVIAPHRGNLHEDTVEALMCNQNWLWAAYRQRGEKPDYQTTNDDDDDNVVSEVID</sequence>
<dbReference type="AlphaFoldDB" id="A0A445D9C2"/>
<dbReference type="EMBL" id="SDMP01000005">
    <property type="protein sequence ID" value="RYR59772.1"/>
    <property type="molecule type" value="Genomic_DNA"/>
</dbReference>
<evidence type="ECO:0000313" key="5">
    <source>
        <dbReference type="EMBL" id="RYR59772.1"/>
    </source>
</evidence>
<dbReference type="InterPro" id="IPR008906">
    <property type="entry name" value="HATC_C_dom"/>
</dbReference>